<dbReference type="SUPFAM" id="SSF48150">
    <property type="entry name" value="DNA-glycosylase"/>
    <property type="match status" value="1"/>
</dbReference>
<dbReference type="Pfam" id="PF00730">
    <property type="entry name" value="HhH-GPD"/>
    <property type="match status" value="1"/>
</dbReference>
<dbReference type="Pfam" id="PF07934">
    <property type="entry name" value="OGG_N"/>
    <property type="match status" value="1"/>
</dbReference>
<dbReference type="Gene3D" id="3.30.310.260">
    <property type="match status" value="1"/>
</dbReference>
<keyword evidence="4" id="KW-0378">Hydrolase</keyword>
<evidence type="ECO:0000256" key="9">
    <source>
        <dbReference type="ARBA" id="ARBA00044632"/>
    </source>
</evidence>
<comment type="caution">
    <text evidence="12">The sequence shown here is derived from an EMBL/GenBank/DDBJ whole genome shotgun (WGS) entry which is preliminary data.</text>
</comment>
<evidence type="ECO:0000256" key="4">
    <source>
        <dbReference type="ARBA" id="ARBA00022801"/>
    </source>
</evidence>
<gene>
    <name evidence="12" type="ORF">H9X83_08635</name>
</gene>
<protein>
    <recommendedName>
        <fullName evidence="2">DNA-(apurinic or apyrimidinic site) lyase</fullName>
        <ecNumber evidence="2">4.2.99.18</ecNumber>
    </recommendedName>
</protein>
<dbReference type="Gene3D" id="1.10.340.30">
    <property type="entry name" value="Hypothetical protein, domain 2"/>
    <property type="match status" value="1"/>
</dbReference>
<keyword evidence="3" id="KW-0227">DNA damage</keyword>
<evidence type="ECO:0000256" key="1">
    <source>
        <dbReference type="ARBA" id="ARBA00010679"/>
    </source>
</evidence>
<keyword evidence="6" id="KW-0456">Lyase</keyword>
<evidence type="ECO:0000256" key="2">
    <source>
        <dbReference type="ARBA" id="ARBA00012720"/>
    </source>
</evidence>
<evidence type="ECO:0000256" key="3">
    <source>
        <dbReference type="ARBA" id="ARBA00022763"/>
    </source>
</evidence>
<feature type="region of interest" description="Disordered" evidence="10">
    <location>
        <begin position="279"/>
        <end position="309"/>
    </location>
</feature>
<keyword evidence="13" id="KW-1185">Reference proteome</keyword>
<evidence type="ECO:0000313" key="12">
    <source>
        <dbReference type="EMBL" id="MBM6878222.1"/>
    </source>
</evidence>
<keyword evidence="7" id="KW-0511">Multifunctional enzyme</keyword>
<evidence type="ECO:0000256" key="6">
    <source>
        <dbReference type="ARBA" id="ARBA00023239"/>
    </source>
</evidence>
<feature type="compositionally biased region" description="Basic and acidic residues" evidence="10">
    <location>
        <begin position="285"/>
        <end position="294"/>
    </location>
</feature>
<evidence type="ECO:0000313" key="13">
    <source>
        <dbReference type="Proteomes" id="UP000729290"/>
    </source>
</evidence>
<dbReference type="EC" id="4.2.99.18" evidence="2"/>
<dbReference type="EMBL" id="JACSNV010000011">
    <property type="protein sequence ID" value="MBM6878222.1"/>
    <property type="molecule type" value="Genomic_DNA"/>
</dbReference>
<evidence type="ECO:0000256" key="7">
    <source>
        <dbReference type="ARBA" id="ARBA00023268"/>
    </source>
</evidence>
<dbReference type="InterPro" id="IPR003265">
    <property type="entry name" value="HhH-GPD_domain"/>
</dbReference>
<dbReference type="RefSeq" id="WP_205133895.1">
    <property type="nucleotide sequence ID" value="NZ_JACSNT010000010.1"/>
</dbReference>
<organism evidence="12 13">
    <name type="scientific">Anaerotignum lactatifermentans</name>
    <dbReference type="NCBI Taxonomy" id="160404"/>
    <lineage>
        <taxon>Bacteria</taxon>
        <taxon>Bacillati</taxon>
        <taxon>Bacillota</taxon>
        <taxon>Clostridia</taxon>
        <taxon>Lachnospirales</taxon>
        <taxon>Anaerotignaceae</taxon>
        <taxon>Anaerotignum</taxon>
    </lineage>
</organism>
<keyword evidence="5" id="KW-0234">DNA repair</keyword>
<evidence type="ECO:0000256" key="5">
    <source>
        <dbReference type="ARBA" id="ARBA00023204"/>
    </source>
</evidence>
<dbReference type="PANTHER" id="PTHR10242">
    <property type="entry name" value="8-OXOGUANINE DNA GLYCOSYLASE"/>
    <property type="match status" value="1"/>
</dbReference>
<comment type="similarity">
    <text evidence="1">Belongs to the type-1 OGG1 family.</text>
</comment>
<dbReference type="InterPro" id="IPR023170">
    <property type="entry name" value="HhH_base_excis_C"/>
</dbReference>
<dbReference type="Proteomes" id="UP000729290">
    <property type="component" value="Unassembled WGS sequence"/>
</dbReference>
<dbReference type="PANTHER" id="PTHR10242:SF2">
    <property type="entry name" value="N-GLYCOSYLASE_DNA LYASE"/>
    <property type="match status" value="1"/>
</dbReference>
<name>A0ABS2GBG9_9FIRM</name>
<comment type="catalytic activity">
    <reaction evidence="9">
        <text>2'-deoxyribonucleotide-(2'-deoxyribose 5'-phosphate)-2'-deoxyribonucleotide-DNA = a 3'-end 2'-deoxyribonucleotide-(2,3-dehydro-2,3-deoxyribose 5'-phosphate)-DNA + a 5'-end 5'-phospho-2'-deoxyribonucleoside-DNA + H(+)</text>
        <dbReference type="Rhea" id="RHEA:66592"/>
        <dbReference type="Rhea" id="RHEA-COMP:13180"/>
        <dbReference type="Rhea" id="RHEA-COMP:16897"/>
        <dbReference type="Rhea" id="RHEA-COMP:17067"/>
        <dbReference type="ChEBI" id="CHEBI:15378"/>
        <dbReference type="ChEBI" id="CHEBI:136412"/>
        <dbReference type="ChEBI" id="CHEBI:157695"/>
        <dbReference type="ChEBI" id="CHEBI:167181"/>
        <dbReference type="EC" id="4.2.99.18"/>
    </reaction>
</comment>
<proteinExistence type="inferred from homology"/>
<feature type="domain" description="HhH-GPD" evidence="11">
    <location>
        <begin position="116"/>
        <end position="276"/>
    </location>
</feature>
<dbReference type="SMART" id="SM00478">
    <property type="entry name" value="ENDO3c"/>
    <property type="match status" value="1"/>
</dbReference>
<reference evidence="12 13" key="1">
    <citation type="journal article" date="2021" name="Sci. Rep.">
        <title>The distribution of antibiotic resistance genes in chicken gut microbiota commensals.</title>
        <authorList>
            <person name="Juricova H."/>
            <person name="Matiasovicova J."/>
            <person name="Kubasova T."/>
            <person name="Cejkova D."/>
            <person name="Rychlik I."/>
        </authorList>
    </citation>
    <scope>NUCLEOTIDE SEQUENCE [LARGE SCALE GENOMIC DNA]</scope>
    <source>
        <strain evidence="12 13">An431b</strain>
    </source>
</reference>
<evidence type="ECO:0000256" key="10">
    <source>
        <dbReference type="SAM" id="MobiDB-lite"/>
    </source>
</evidence>
<dbReference type="InterPro" id="IPR011257">
    <property type="entry name" value="DNA_glycosylase"/>
</dbReference>
<dbReference type="Gene3D" id="1.10.1670.10">
    <property type="entry name" value="Helix-hairpin-Helix base-excision DNA repair enzymes (C-terminal)"/>
    <property type="match status" value="1"/>
</dbReference>
<dbReference type="CDD" id="cd00056">
    <property type="entry name" value="ENDO3c"/>
    <property type="match status" value="1"/>
</dbReference>
<dbReference type="SUPFAM" id="SSF55945">
    <property type="entry name" value="TATA-box binding protein-like"/>
    <property type="match status" value="1"/>
</dbReference>
<dbReference type="InterPro" id="IPR052054">
    <property type="entry name" value="Oxidative_DNA_repair_enzyme"/>
</dbReference>
<evidence type="ECO:0000256" key="8">
    <source>
        <dbReference type="ARBA" id="ARBA00023295"/>
    </source>
</evidence>
<sequence length="309" mass="34952">MKEANRFLCPGFSLAQTIESGQCFRWKKWEEGRYTVLSGARQVTLAQAGDSILFLDEVSEGEAAYWRNYFDWDRDYEQIKKELSAKDQVMAMTIPAGSGIHILRQEFFETLMGFIISQNNHIPRIKGIMERICQSCGEEIGAGVYSFPTPEQLATVTEEEFRWLGAGFRARYLVDAVGKVVSGQIREEDLRQMETAEAKAALMTICGVGEKVADCVLLFGLGRWEVFPTDVWIRRMMEQLYFRGKEASLKEIQKKAEKKFGAYRGLAQQYLFYYGREGQGHGGRRKADDKDKRHAAAGSGGNCLPDSGI</sequence>
<keyword evidence="8" id="KW-0326">Glycosidase</keyword>
<evidence type="ECO:0000259" key="11">
    <source>
        <dbReference type="SMART" id="SM00478"/>
    </source>
</evidence>
<accession>A0ABS2GBG9</accession>
<dbReference type="InterPro" id="IPR012904">
    <property type="entry name" value="OGG_N"/>
</dbReference>